<dbReference type="Gene3D" id="2.60.40.1660">
    <property type="entry name" value="Na, k-atpase alpha subunit"/>
    <property type="match status" value="1"/>
</dbReference>
<dbReference type="Pfam" id="PF00287">
    <property type="entry name" value="Na_K-ATPase"/>
    <property type="match status" value="1"/>
</dbReference>
<comment type="similarity">
    <text evidence="2">Belongs to the X(+)/potassium ATPases subunit beta family.</text>
</comment>
<sequence length="291" mass="33182">MLGHTSRYRFYRIISVDPYVQVASISNRYHTLSKCPQTLAFYLILYAAVLTATAVFLILYTWIVLDANRPTLTGVHSALYHEPGLSIIPIVDTRQTLIAYRSGYPETYATYLNALVAFVHPYGIRVHVQDTNYECFLSGGNASVQKNRQQDLMTSACFFDLNWSYRCNVNRQFGYDDSSPCVILTLNRIYGWLPSSSDGVQVCCHGASPNDDDLLGTLCFYDALIHDEGGCARRCGTFPHQYYPYLNQDSYQSPLVFLEIRYPRKNVLIRIQCELNNTPNRSPITFELLID</sequence>
<dbReference type="GO" id="GO:0005890">
    <property type="term" value="C:sodium:potassium-exchanging ATPase complex"/>
    <property type="evidence" value="ECO:0007669"/>
    <property type="project" value="InterPro"/>
</dbReference>
<keyword evidence="9" id="KW-1185">Reference proteome</keyword>
<evidence type="ECO:0000256" key="2">
    <source>
        <dbReference type="ARBA" id="ARBA00005876"/>
    </source>
</evidence>
<dbReference type="GO" id="GO:0036376">
    <property type="term" value="P:sodium ion export across plasma membrane"/>
    <property type="evidence" value="ECO:0007669"/>
    <property type="project" value="TreeGrafter"/>
</dbReference>
<evidence type="ECO:0000313" key="8">
    <source>
        <dbReference type="EMBL" id="TGZ62700.1"/>
    </source>
</evidence>
<reference evidence="8 9" key="1">
    <citation type="journal article" date="2019" name="BMC Genomics">
        <title>New insights from Opisthorchis felineus genome: update on genomics of the epidemiologically important liver flukes.</title>
        <authorList>
            <person name="Ershov N.I."/>
            <person name="Mordvinov V.A."/>
            <person name="Prokhortchouk E.B."/>
            <person name="Pakharukova M.Y."/>
            <person name="Gunbin K.V."/>
            <person name="Ustyantsev K."/>
            <person name="Genaev M.A."/>
            <person name="Blinov A.G."/>
            <person name="Mazur A."/>
            <person name="Boulygina E."/>
            <person name="Tsygankova S."/>
            <person name="Khrameeva E."/>
            <person name="Chekanov N."/>
            <person name="Fan G."/>
            <person name="Xiao A."/>
            <person name="Zhang H."/>
            <person name="Xu X."/>
            <person name="Yang H."/>
            <person name="Solovyev V."/>
            <person name="Lee S.M."/>
            <person name="Liu X."/>
            <person name="Afonnikov D.A."/>
            <person name="Skryabin K.G."/>
        </authorList>
    </citation>
    <scope>NUCLEOTIDE SEQUENCE [LARGE SCALE GENOMIC DNA]</scope>
    <source>
        <strain evidence="8">AK-0245</strain>
        <tissue evidence="8">Whole organism</tissue>
    </source>
</reference>
<evidence type="ECO:0000256" key="1">
    <source>
        <dbReference type="ARBA" id="ARBA00004606"/>
    </source>
</evidence>
<evidence type="ECO:0000256" key="6">
    <source>
        <dbReference type="ARBA" id="ARBA00023136"/>
    </source>
</evidence>
<organism evidence="8 9">
    <name type="scientific">Opisthorchis felineus</name>
    <dbReference type="NCBI Taxonomy" id="147828"/>
    <lineage>
        <taxon>Eukaryota</taxon>
        <taxon>Metazoa</taxon>
        <taxon>Spiralia</taxon>
        <taxon>Lophotrochozoa</taxon>
        <taxon>Platyhelminthes</taxon>
        <taxon>Trematoda</taxon>
        <taxon>Digenea</taxon>
        <taxon>Opisthorchiida</taxon>
        <taxon>Opisthorchiata</taxon>
        <taxon>Opisthorchiidae</taxon>
        <taxon>Opisthorchis</taxon>
    </lineage>
</organism>
<dbReference type="STRING" id="147828.A0A4S2LGZ4"/>
<dbReference type="InterPro" id="IPR000402">
    <property type="entry name" value="Na/K_ATPase_sub_beta"/>
</dbReference>
<dbReference type="GO" id="GO:1990573">
    <property type="term" value="P:potassium ion import across plasma membrane"/>
    <property type="evidence" value="ECO:0007669"/>
    <property type="project" value="TreeGrafter"/>
</dbReference>
<evidence type="ECO:0000256" key="4">
    <source>
        <dbReference type="ARBA" id="ARBA00022968"/>
    </source>
</evidence>
<comment type="subcellular location">
    <subcellularLocation>
        <location evidence="1">Membrane</location>
        <topology evidence="1">Single-pass type II membrane protein</topology>
    </subcellularLocation>
</comment>
<gene>
    <name evidence="8" type="ORF">CRM22_007291</name>
</gene>
<feature type="transmembrane region" description="Helical" evidence="7">
    <location>
        <begin position="39"/>
        <end position="63"/>
    </location>
</feature>
<evidence type="ECO:0000256" key="5">
    <source>
        <dbReference type="ARBA" id="ARBA00022989"/>
    </source>
</evidence>
<dbReference type="PANTHER" id="PTHR11523:SF28">
    <property type="entry name" value="NA_K-ATPASE BETA SUBUNIT ISOFORM 4-RELATED"/>
    <property type="match status" value="1"/>
</dbReference>
<evidence type="ECO:0000313" key="9">
    <source>
        <dbReference type="Proteomes" id="UP000308267"/>
    </source>
</evidence>
<dbReference type="EMBL" id="SJOL01007411">
    <property type="protein sequence ID" value="TGZ62700.1"/>
    <property type="molecule type" value="Genomic_DNA"/>
</dbReference>
<name>A0A4S2LGZ4_OPIFE</name>
<dbReference type="InterPro" id="IPR038702">
    <property type="entry name" value="Na/K_ATPase_sub_beta_sf"/>
</dbReference>
<keyword evidence="5 7" id="KW-1133">Transmembrane helix</keyword>
<dbReference type="GO" id="GO:0030007">
    <property type="term" value="P:intracellular potassium ion homeostasis"/>
    <property type="evidence" value="ECO:0007669"/>
    <property type="project" value="TreeGrafter"/>
</dbReference>
<keyword evidence="6 7" id="KW-0472">Membrane</keyword>
<protein>
    <recommendedName>
        <fullName evidence="10">Sodium/potassium-transporting ATPase subunit beta</fullName>
    </recommendedName>
</protein>
<dbReference type="GO" id="GO:0001671">
    <property type="term" value="F:ATPase activator activity"/>
    <property type="evidence" value="ECO:0007669"/>
    <property type="project" value="TreeGrafter"/>
</dbReference>
<keyword evidence="4" id="KW-0735">Signal-anchor</keyword>
<accession>A0A4S2LGZ4</accession>
<dbReference type="GO" id="GO:0006883">
    <property type="term" value="P:intracellular sodium ion homeostasis"/>
    <property type="evidence" value="ECO:0007669"/>
    <property type="project" value="TreeGrafter"/>
</dbReference>
<proteinExistence type="inferred from homology"/>
<dbReference type="PANTHER" id="PTHR11523">
    <property type="entry name" value="SODIUM/POTASSIUM-DEPENDENT ATPASE BETA SUBUNIT"/>
    <property type="match status" value="1"/>
</dbReference>
<evidence type="ECO:0000256" key="7">
    <source>
        <dbReference type="SAM" id="Phobius"/>
    </source>
</evidence>
<dbReference type="AlphaFoldDB" id="A0A4S2LGZ4"/>
<evidence type="ECO:0008006" key="10">
    <source>
        <dbReference type="Google" id="ProtNLM"/>
    </source>
</evidence>
<evidence type="ECO:0000256" key="3">
    <source>
        <dbReference type="ARBA" id="ARBA00022692"/>
    </source>
</evidence>
<comment type="caution">
    <text evidence="8">The sequence shown here is derived from an EMBL/GenBank/DDBJ whole genome shotgun (WGS) entry which is preliminary data.</text>
</comment>
<dbReference type="OrthoDB" id="5912413at2759"/>
<dbReference type="Proteomes" id="UP000308267">
    <property type="component" value="Unassembled WGS sequence"/>
</dbReference>
<keyword evidence="3 7" id="KW-0812">Transmembrane</keyword>